<evidence type="ECO:0000256" key="1">
    <source>
        <dbReference type="SAM" id="Coils"/>
    </source>
</evidence>
<evidence type="ECO:0000313" key="3">
    <source>
        <dbReference type="EMBL" id="PIC20302.1"/>
    </source>
</evidence>
<comment type="caution">
    <text evidence="3">The sequence shown here is derived from an EMBL/GenBank/DDBJ whole genome shotgun (WGS) entry which is preliminary data.</text>
</comment>
<dbReference type="Pfam" id="PF17305">
    <property type="entry name" value="DUF5354"/>
    <property type="match status" value="1"/>
</dbReference>
<proteinExistence type="predicted"/>
<feature type="coiled-coil region" evidence="1">
    <location>
        <begin position="97"/>
        <end position="131"/>
    </location>
</feature>
<dbReference type="Proteomes" id="UP000230233">
    <property type="component" value="Chromosome X"/>
</dbReference>
<organism evidence="3 4">
    <name type="scientific">Caenorhabditis nigoni</name>
    <dbReference type="NCBI Taxonomy" id="1611254"/>
    <lineage>
        <taxon>Eukaryota</taxon>
        <taxon>Metazoa</taxon>
        <taxon>Ecdysozoa</taxon>
        <taxon>Nematoda</taxon>
        <taxon>Chromadorea</taxon>
        <taxon>Rhabditida</taxon>
        <taxon>Rhabditina</taxon>
        <taxon>Rhabditomorpha</taxon>
        <taxon>Rhabditoidea</taxon>
        <taxon>Rhabditidae</taxon>
        <taxon>Peloderinae</taxon>
        <taxon>Caenorhabditis</taxon>
    </lineage>
</organism>
<evidence type="ECO:0000256" key="2">
    <source>
        <dbReference type="SAM" id="SignalP"/>
    </source>
</evidence>
<reference evidence="4" key="1">
    <citation type="submission" date="2017-10" db="EMBL/GenBank/DDBJ databases">
        <title>Rapid genome shrinkage in a self-fertile nematode reveals novel sperm competition proteins.</title>
        <authorList>
            <person name="Yin D."/>
            <person name="Schwarz E.M."/>
            <person name="Thomas C.G."/>
            <person name="Felde R.L."/>
            <person name="Korf I.F."/>
            <person name="Cutter A.D."/>
            <person name="Schartner C.M."/>
            <person name="Ralston E.J."/>
            <person name="Meyer B.J."/>
            <person name="Haag E.S."/>
        </authorList>
    </citation>
    <scope>NUCLEOTIDE SEQUENCE [LARGE SCALE GENOMIC DNA]</scope>
    <source>
        <strain evidence="4">JU1422</strain>
    </source>
</reference>
<dbReference type="PANTHER" id="PTHR31712:SF1">
    <property type="entry name" value="SECRETED PROTEIN"/>
    <property type="match status" value="1"/>
</dbReference>
<dbReference type="PANTHER" id="PTHR31712">
    <property type="entry name" value="DIETARY RESTRICTION OVER EXPRESSED"/>
    <property type="match status" value="1"/>
</dbReference>
<dbReference type="InterPro" id="IPR035291">
    <property type="entry name" value="DUF5354"/>
</dbReference>
<feature type="signal peptide" evidence="2">
    <location>
        <begin position="1"/>
        <end position="18"/>
    </location>
</feature>
<dbReference type="AlphaFoldDB" id="A0A2G5SZB0"/>
<name>A0A2G5SZB0_9PELO</name>
<keyword evidence="2" id="KW-0732">Signal</keyword>
<gene>
    <name evidence="3" type="primary">Cnig_chr_X.g25548</name>
    <name evidence="3" type="ORF">B9Z55_025548</name>
</gene>
<dbReference type="EMBL" id="PDUG01000006">
    <property type="protein sequence ID" value="PIC20302.1"/>
    <property type="molecule type" value="Genomic_DNA"/>
</dbReference>
<sequence>MRLFIIATIAIVFAAASGEDNITAAVTSDINSTAAFPSVSSDSNNSTFGDIDDSSSDDFFSDETINSIHTNANGIGTFKISSEEHEFETPHATGTLVKETHQHADQLHQRIKTLQARLKLVEDAYQQADRLIQCWEPIDPVNATSFFILSEPIFTLCSYIPLINAKGNVFAVNGLESEYDDPLLSVFEDSEKDSEEDIKPIVLCVIEKFQFHKPPHPPSTTMRCLCNQPGCNVPKPLEEFLNFNRNSVSKTNNGTTVTDH</sequence>
<evidence type="ECO:0000313" key="4">
    <source>
        <dbReference type="Proteomes" id="UP000230233"/>
    </source>
</evidence>
<feature type="chain" id="PRO_5013955941" evidence="2">
    <location>
        <begin position="19"/>
        <end position="260"/>
    </location>
</feature>
<accession>A0A2G5SZB0</accession>
<keyword evidence="1" id="KW-0175">Coiled coil</keyword>
<protein>
    <submittedName>
        <fullName evidence="3">Uncharacterized protein</fullName>
    </submittedName>
</protein>
<keyword evidence="4" id="KW-1185">Reference proteome</keyword>